<gene>
    <name evidence="1" type="ORF">ACFSJ0_62395</name>
</gene>
<evidence type="ECO:0000313" key="2">
    <source>
        <dbReference type="Proteomes" id="UP001597097"/>
    </source>
</evidence>
<protein>
    <submittedName>
        <fullName evidence="1">Uncharacterized protein</fullName>
    </submittedName>
</protein>
<keyword evidence="2" id="KW-1185">Reference proteome</keyword>
<reference evidence="2" key="1">
    <citation type="journal article" date="2019" name="Int. J. Syst. Evol. Microbiol.">
        <title>The Global Catalogue of Microorganisms (GCM) 10K type strain sequencing project: providing services to taxonomists for standard genome sequencing and annotation.</title>
        <authorList>
            <consortium name="The Broad Institute Genomics Platform"/>
            <consortium name="The Broad Institute Genome Sequencing Center for Infectious Disease"/>
            <person name="Wu L."/>
            <person name="Ma J."/>
        </authorList>
    </citation>
    <scope>NUCLEOTIDE SEQUENCE [LARGE SCALE GENOMIC DNA]</scope>
    <source>
        <strain evidence="2">CGMCC 1.15399</strain>
    </source>
</reference>
<name>A0ABW4GXV5_9ACTN</name>
<accession>A0ABW4GXV5</accession>
<organism evidence="1 2">
    <name type="scientific">Nonomuraea guangzhouensis</name>
    <dbReference type="NCBI Taxonomy" id="1291555"/>
    <lineage>
        <taxon>Bacteria</taxon>
        <taxon>Bacillati</taxon>
        <taxon>Actinomycetota</taxon>
        <taxon>Actinomycetes</taxon>
        <taxon>Streptosporangiales</taxon>
        <taxon>Streptosporangiaceae</taxon>
        <taxon>Nonomuraea</taxon>
    </lineage>
</organism>
<comment type="caution">
    <text evidence="1">The sequence shown here is derived from an EMBL/GenBank/DDBJ whole genome shotgun (WGS) entry which is preliminary data.</text>
</comment>
<sequence>MVIVPYWTSAAADDTTPTDRNYRDLLLAHAADLQATSTVLAEALAAVSDDLVTHSPFVRASRAFIPMVARMALTDQSQAGGPENERPATVAEVFSCRDTLHSVRLRFGGMLLRALEGELAVGNGTPALRARALSETYDGWCAEAEAGASSQTIPIRHLVAIQYGGILAGAHHAAS</sequence>
<evidence type="ECO:0000313" key="1">
    <source>
        <dbReference type="EMBL" id="MFD1547686.1"/>
    </source>
</evidence>
<proteinExistence type="predicted"/>
<dbReference type="EMBL" id="JBHUCM010000078">
    <property type="protein sequence ID" value="MFD1547686.1"/>
    <property type="molecule type" value="Genomic_DNA"/>
</dbReference>
<dbReference type="Proteomes" id="UP001597097">
    <property type="component" value="Unassembled WGS sequence"/>
</dbReference>
<dbReference type="RefSeq" id="WP_219536957.1">
    <property type="nucleotide sequence ID" value="NZ_JAHKRM010000034.1"/>
</dbReference>